<accession>A0A418KN16</accession>
<organism evidence="1 2">
    <name type="scientific">Jiangella rhizosphaerae</name>
    <dbReference type="NCBI Taxonomy" id="2293569"/>
    <lineage>
        <taxon>Bacteria</taxon>
        <taxon>Bacillati</taxon>
        <taxon>Actinomycetota</taxon>
        <taxon>Actinomycetes</taxon>
        <taxon>Jiangellales</taxon>
        <taxon>Jiangellaceae</taxon>
        <taxon>Jiangella</taxon>
    </lineage>
</organism>
<dbReference type="Gene3D" id="3.40.50.300">
    <property type="entry name" value="P-loop containing nucleotide triphosphate hydrolases"/>
    <property type="match status" value="1"/>
</dbReference>
<proteinExistence type="predicted"/>
<dbReference type="AlphaFoldDB" id="A0A418KN16"/>
<feature type="non-terminal residue" evidence="1">
    <location>
        <position position="129"/>
    </location>
</feature>
<dbReference type="InterPro" id="IPR017101">
    <property type="entry name" value="P-loop_ATP/GTP-bd_All4644_prd"/>
</dbReference>
<dbReference type="EMBL" id="QUAL01000174">
    <property type="protein sequence ID" value="RIQ20300.1"/>
    <property type="molecule type" value="Genomic_DNA"/>
</dbReference>
<name>A0A418KN16_9ACTN</name>
<gene>
    <name evidence="1" type="ORF">DY240_18445</name>
</gene>
<dbReference type="InterPro" id="IPR027417">
    <property type="entry name" value="P-loop_NTPase"/>
</dbReference>
<protein>
    <submittedName>
        <fullName evidence="1">Luciferase</fullName>
    </submittedName>
</protein>
<dbReference type="SUPFAM" id="SSF52540">
    <property type="entry name" value="P-loop containing nucleoside triphosphate hydrolases"/>
    <property type="match status" value="1"/>
</dbReference>
<comment type="caution">
    <text evidence="1">The sequence shown here is derived from an EMBL/GenBank/DDBJ whole genome shotgun (WGS) entry which is preliminary data.</text>
</comment>
<keyword evidence="2" id="KW-1185">Reference proteome</keyword>
<evidence type="ECO:0000313" key="1">
    <source>
        <dbReference type="EMBL" id="RIQ20300.1"/>
    </source>
</evidence>
<dbReference type="PIRSF" id="PIRSF037081">
    <property type="entry name" value="P-loop_All4644_prd"/>
    <property type="match status" value="1"/>
</dbReference>
<dbReference type="OrthoDB" id="3402408at2"/>
<evidence type="ECO:0000313" key="2">
    <source>
        <dbReference type="Proteomes" id="UP000284057"/>
    </source>
</evidence>
<dbReference type="Proteomes" id="UP000284057">
    <property type="component" value="Unassembled WGS sequence"/>
</dbReference>
<dbReference type="Pfam" id="PF13671">
    <property type="entry name" value="AAA_33"/>
    <property type="match status" value="1"/>
</dbReference>
<sequence length="129" mass="13514">MPDPALVVLVGASGAGKSVWAQARYRAQEIVSSDDLRGVVGSGRHDLDATDDAFALLDRIVAARAGRGLTVVVDTLGLDAERRRGYLAVARDAGLPAVAVRFDTPAELCRTRNAARDRPVPAPALAGQL</sequence>
<reference evidence="1 2" key="1">
    <citation type="submission" date="2018-09" db="EMBL/GenBank/DDBJ databases">
        <title>Isolation, diversity and antifungal activity of actinobacteria from wheat.</title>
        <authorList>
            <person name="Han C."/>
        </authorList>
    </citation>
    <scope>NUCLEOTIDE SEQUENCE [LARGE SCALE GENOMIC DNA]</scope>
    <source>
        <strain evidence="1 2">NEAU-YY265</strain>
    </source>
</reference>